<keyword evidence="4" id="KW-1185">Reference proteome</keyword>
<dbReference type="RefSeq" id="WP_224033362.1">
    <property type="nucleotide sequence ID" value="NZ_AP024849.1"/>
</dbReference>
<organism evidence="3 4">
    <name type="scientific">Clostridium gelidum</name>
    <dbReference type="NCBI Taxonomy" id="704125"/>
    <lineage>
        <taxon>Bacteria</taxon>
        <taxon>Bacillati</taxon>
        <taxon>Bacillota</taxon>
        <taxon>Clostridia</taxon>
        <taxon>Eubacteriales</taxon>
        <taxon>Clostridiaceae</taxon>
        <taxon>Clostridium</taxon>
    </lineage>
</organism>
<proteinExistence type="predicted"/>
<dbReference type="EMBL" id="AP024849">
    <property type="protein sequence ID" value="BCZ46967.1"/>
    <property type="molecule type" value="Genomic_DNA"/>
</dbReference>
<reference evidence="4" key="1">
    <citation type="submission" date="2021-07" db="EMBL/GenBank/DDBJ databases">
        <title>Complete genome sequencing of a Clostridium isolate.</title>
        <authorList>
            <person name="Ueki A."/>
            <person name="Tonouchi A."/>
        </authorList>
    </citation>
    <scope>NUCLEOTIDE SEQUENCE [LARGE SCALE GENOMIC DNA]</scope>
    <source>
        <strain evidence="4">C5S11</strain>
    </source>
</reference>
<sequence length="103" mass="11793">MNISKNIKEIRKLKDITQKELAEKINVDVRTIQNYESSRREPNTKAINTIANAIGVPIVALTDDNYFKRQELLQKLKELIDKQGIVGTDINRIINSLLNMEGK</sequence>
<dbReference type="InterPro" id="IPR001387">
    <property type="entry name" value="Cro/C1-type_HTH"/>
</dbReference>
<keyword evidence="1" id="KW-0238">DNA-binding</keyword>
<evidence type="ECO:0000256" key="1">
    <source>
        <dbReference type="ARBA" id="ARBA00023125"/>
    </source>
</evidence>
<name>A0ABM7T6R2_9CLOT</name>
<evidence type="ECO:0000313" key="3">
    <source>
        <dbReference type="EMBL" id="BCZ46967.1"/>
    </source>
</evidence>
<dbReference type="CDD" id="cd00093">
    <property type="entry name" value="HTH_XRE"/>
    <property type="match status" value="1"/>
</dbReference>
<evidence type="ECO:0000313" key="4">
    <source>
        <dbReference type="Proteomes" id="UP000824633"/>
    </source>
</evidence>
<dbReference type="Gene3D" id="1.10.260.40">
    <property type="entry name" value="lambda repressor-like DNA-binding domains"/>
    <property type="match status" value="1"/>
</dbReference>
<protein>
    <recommendedName>
        <fullName evidence="2">HTH cro/C1-type domain-containing protein</fullName>
    </recommendedName>
</protein>
<dbReference type="SUPFAM" id="SSF47413">
    <property type="entry name" value="lambda repressor-like DNA-binding domains"/>
    <property type="match status" value="1"/>
</dbReference>
<dbReference type="InterPro" id="IPR010982">
    <property type="entry name" value="Lambda_DNA-bd_dom_sf"/>
</dbReference>
<evidence type="ECO:0000259" key="2">
    <source>
        <dbReference type="PROSITE" id="PS50943"/>
    </source>
</evidence>
<dbReference type="PROSITE" id="PS50943">
    <property type="entry name" value="HTH_CROC1"/>
    <property type="match status" value="1"/>
</dbReference>
<dbReference type="PANTHER" id="PTHR46558:SF11">
    <property type="entry name" value="HTH-TYPE TRANSCRIPTIONAL REGULATOR XRE"/>
    <property type="match status" value="1"/>
</dbReference>
<dbReference type="PANTHER" id="PTHR46558">
    <property type="entry name" value="TRACRIPTIONAL REGULATORY PROTEIN-RELATED-RELATED"/>
    <property type="match status" value="1"/>
</dbReference>
<gene>
    <name evidence="3" type="ORF">psyc5s11_30340</name>
</gene>
<dbReference type="SMART" id="SM00530">
    <property type="entry name" value="HTH_XRE"/>
    <property type="match status" value="1"/>
</dbReference>
<dbReference type="Proteomes" id="UP000824633">
    <property type="component" value="Chromosome"/>
</dbReference>
<dbReference type="Pfam" id="PF01381">
    <property type="entry name" value="HTH_3"/>
    <property type="match status" value="1"/>
</dbReference>
<feature type="domain" description="HTH cro/C1-type" evidence="2">
    <location>
        <begin position="7"/>
        <end position="61"/>
    </location>
</feature>
<accession>A0ABM7T6R2</accession>